<keyword evidence="8" id="KW-1185">Reference proteome</keyword>
<dbReference type="Gene3D" id="3.30.2350.10">
    <property type="entry name" value="Pseudouridine synthase"/>
    <property type="match status" value="1"/>
</dbReference>
<dbReference type="InterPro" id="IPR006224">
    <property type="entry name" value="PsdUridine_synth_RluA-like_CS"/>
</dbReference>
<evidence type="ECO:0000259" key="6">
    <source>
        <dbReference type="SMART" id="SM00363"/>
    </source>
</evidence>
<evidence type="ECO:0000313" key="7">
    <source>
        <dbReference type="EMBL" id="RDB36162.1"/>
    </source>
</evidence>
<comment type="function">
    <text evidence="5">Responsible for synthesis of pseudouridine from uracil.</text>
</comment>
<dbReference type="GO" id="GO:0120159">
    <property type="term" value="F:rRNA pseudouridine synthase activity"/>
    <property type="evidence" value="ECO:0007669"/>
    <property type="project" value="UniProtKB-ARBA"/>
</dbReference>
<evidence type="ECO:0000256" key="4">
    <source>
        <dbReference type="PROSITE-ProRule" id="PRU00182"/>
    </source>
</evidence>
<dbReference type="InterPro" id="IPR020103">
    <property type="entry name" value="PsdUridine_synth_cat_dom_sf"/>
</dbReference>
<dbReference type="PANTHER" id="PTHR21600:SF44">
    <property type="entry name" value="RIBOSOMAL LARGE SUBUNIT PSEUDOURIDINE SYNTHASE D"/>
    <property type="match status" value="1"/>
</dbReference>
<dbReference type="SUPFAM" id="SSF55174">
    <property type="entry name" value="Alpha-L RNA-binding motif"/>
    <property type="match status" value="1"/>
</dbReference>
<dbReference type="AlphaFoldDB" id="A0A369KRD8"/>
<dbReference type="InterPro" id="IPR006225">
    <property type="entry name" value="PsdUridine_synth_RluC/D"/>
</dbReference>
<keyword evidence="2 5" id="KW-0413">Isomerase</keyword>
<keyword evidence="4" id="KW-0694">RNA-binding</keyword>
<dbReference type="Pfam" id="PF00849">
    <property type="entry name" value="PseudoU_synth_2"/>
    <property type="match status" value="1"/>
</dbReference>
<dbReference type="InterPro" id="IPR050188">
    <property type="entry name" value="RluA_PseudoU_synthase"/>
</dbReference>
<comment type="caution">
    <text evidence="7">The sequence shown here is derived from an EMBL/GenBank/DDBJ whole genome shotgun (WGS) entry which is preliminary data.</text>
</comment>
<evidence type="ECO:0000313" key="8">
    <source>
        <dbReference type="Proteomes" id="UP000253934"/>
    </source>
</evidence>
<feature type="active site" evidence="3">
    <location>
        <position position="143"/>
    </location>
</feature>
<dbReference type="PROSITE" id="PS50889">
    <property type="entry name" value="S4"/>
    <property type="match status" value="1"/>
</dbReference>
<organism evidence="7 8">
    <name type="scientific">Spirobacillus cienkowskii</name>
    <dbReference type="NCBI Taxonomy" id="495820"/>
    <lineage>
        <taxon>Bacteria</taxon>
        <taxon>Pseudomonadati</taxon>
        <taxon>Bdellovibrionota</taxon>
        <taxon>Oligoflexia</taxon>
        <taxon>Silvanigrellales</taxon>
        <taxon>Spirobacillus</taxon>
    </lineage>
</organism>
<dbReference type="InterPro" id="IPR002942">
    <property type="entry name" value="S4_RNA-bd"/>
</dbReference>
<feature type="domain" description="RNA-binding S4" evidence="6">
    <location>
        <begin position="16"/>
        <end position="75"/>
    </location>
</feature>
<dbReference type="GO" id="GO:0003723">
    <property type="term" value="F:RNA binding"/>
    <property type="evidence" value="ECO:0007669"/>
    <property type="project" value="UniProtKB-KW"/>
</dbReference>
<dbReference type="CDD" id="cd00165">
    <property type="entry name" value="S4"/>
    <property type="match status" value="1"/>
</dbReference>
<sequence length="322" mass="36273">MDSITQLIVTDEFNSERLDVFITRVFDVIPSRSYSNKLILNKKVKVDNKFQKPSFRLKTNQIVEVDLSFVFDKEISPQAEDIPLNILFEDEHVIVIDKQAGMVVHPGAGVSSGTLVNALLNRCGCALPSLGSSARAGIVHRLDRDTSGVMVAAKTQLALTNLSKQFAEHKQIRKYHAIIFGQLQPLEGKIETWHGRDTKNRIKFSVQKEGRGKIAILNYITHEILRSGLFSLVECQLHTGRTHQIRVQLSYLNHGILGDALYSKIPPYIISDKKLFSLVSKNANRQMLHAVHLGFDHPITGEALNFNSSYPVDFFNMLNLIR</sequence>
<dbReference type="SMART" id="SM00363">
    <property type="entry name" value="S4"/>
    <property type="match status" value="1"/>
</dbReference>
<comment type="catalytic activity">
    <reaction evidence="5">
        <text>a uridine in RNA = a pseudouridine in RNA</text>
        <dbReference type="Rhea" id="RHEA:48348"/>
        <dbReference type="Rhea" id="RHEA-COMP:12068"/>
        <dbReference type="Rhea" id="RHEA-COMP:12069"/>
        <dbReference type="ChEBI" id="CHEBI:65314"/>
        <dbReference type="ChEBI" id="CHEBI:65315"/>
    </reaction>
</comment>
<dbReference type="PANTHER" id="PTHR21600">
    <property type="entry name" value="MITOCHONDRIAL RNA PSEUDOURIDINE SYNTHASE"/>
    <property type="match status" value="1"/>
</dbReference>
<evidence type="ECO:0000256" key="5">
    <source>
        <dbReference type="RuleBase" id="RU362028"/>
    </source>
</evidence>
<comment type="similarity">
    <text evidence="1 5">Belongs to the pseudouridine synthase RluA family.</text>
</comment>
<evidence type="ECO:0000256" key="3">
    <source>
        <dbReference type="PIRSR" id="PIRSR606225-1"/>
    </source>
</evidence>
<dbReference type="GO" id="GO:0000455">
    <property type="term" value="P:enzyme-directed rRNA pseudouridine synthesis"/>
    <property type="evidence" value="ECO:0007669"/>
    <property type="project" value="TreeGrafter"/>
</dbReference>
<dbReference type="PROSITE" id="PS01129">
    <property type="entry name" value="PSI_RLU"/>
    <property type="match status" value="1"/>
</dbReference>
<evidence type="ECO:0000256" key="2">
    <source>
        <dbReference type="ARBA" id="ARBA00023235"/>
    </source>
</evidence>
<reference evidence="7" key="1">
    <citation type="submission" date="2018-04" db="EMBL/GenBank/DDBJ databases">
        <title>Draft genome sequence of the Candidatus Spirobacillus cienkowskii, a pathogen of freshwater Daphnia species, reconstructed from hemolymph metagenomic reads.</title>
        <authorList>
            <person name="Bresciani L."/>
            <person name="Lemos L.N."/>
            <person name="Wale N."/>
            <person name="Lin J.Y."/>
            <person name="Fernandes G.R."/>
            <person name="Duffy M.A."/>
            <person name="Rodrigues J.M."/>
        </authorList>
    </citation>
    <scope>NUCLEOTIDE SEQUENCE [LARGE SCALE GENOMIC DNA]</scope>
    <source>
        <strain evidence="7">Binning01</strain>
    </source>
</reference>
<dbReference type="NCBIfam" id="TIGR00005">
    <property type="entry name" value="rluA_subfam"/>
    <property type="match status" value="1"/>
</dbReference>
<gene>
    <name evidence="7" type="ORF">DCC88_06680</name>
</gene>
<dbReference type="InterPro" id="IPR036986">
    <property type="entry name" value="S4_RNA-bd_sf"/>
</dbReference>
<dbReference type="EMBL" id="QOVW01000066">
    <property type="protein sequence ID" value="RDB36162.1"/>
    <property type="molecule type" value="Genomic_DNA"/>
</dbReference>
<dbReference type="EC" id="5.4.99.-" evidence="5"/>
<dbReference type="InterPro" id="IPR006145">
    <property type="entry name" value="PsdUridine_synth_RsuA/RluA"/>
</dbReference>
<dbReference type="Gene3D" id="3.10.290.10">
    <property type="entry name" value="RNA-binding S4 domain"/>
    <property type="match status" value="1"/>
</dbReference>
<dbReference type="SUPFAM" id="SSF55120">
    <property type="entry name" value="Pseudouridine synthase"/>
    <property type="match status" value="1"/>
</dbReference>
<proteinExistence type="inferred from homology"/>
<evidence type="ECO:0000256" key="1">
    <source>
        <dbReference type="ARBA" id="ARBA00010876"/>
    </source>
</evidence>
<accession>A0A369KRD8</accession>
<dbReference type="Proteomes" id="UP000253934">
    <property type="component" value="Unassembled WGS sequence"/>
</dbReference>
<dbReference type="CDD" id="cd02869">
    <property type="entry name" value="PseudoU_synth_RluA_like"/>
    <property type="match status" value="1"/>
</dbReference>
<name>A0A369KRD8_9BACT</name>
<protein>
    <recommendedName>
        <fullName evidence="5">Pseudouridine synthase</fullName>
        <ecNumber evidence="5">5.4.99.-</ecNumber>
    </recommendedName>
</protein>